<proteinExistence type="predicted"/>
<dbReference type="STRING" id="445709.ABW99_20785"/>
<dbReference type="Pfam" id="PF11104">
    <property type="entry name" value="PilM_2"/>
    <property type="match status" value="1"/>
</dbReference>
<evidence type="ECO:0000313" key="1">
    <source>
        <dbReference type="EMBL" id="ALX34828.1"/>
    </source>
</evidence>
<dbReference type="Gene3D" id="3.30.420.40">
    <property type="match status" value="1"/>
</dbReference>
<dbReference type="KEGG" id="ptx:ABW99_20785"/>
<accession>A0A0U4ERK2</accession>
<dbReference type="EMBL" id="CP011568">
    <property type="protein sequence ID" value="ALX34828.1"/>
    <property type="molecule type" value="Genomic_DNA"/>
</dbReference>
<dbReference type="AlphaFoldDB" id="A0A0U4ERK2"/>
<dbReference type="Proteomes" id="UP000036700">
    <property type="component" value="Chromosome"/>
</dbReference>
<protein>
    <recommendedName>
        <fullName evidence="3">Pilus assembly protein PilM</fullName>
    </recommendedName>
</protein>
<keyword evidence="2" id="KW-1185">Reference proteome</keyword>
<dbReference type="InterPro" id="IPR005883">
    <property type="entry name" value="PilM"/>
</dbReference>
<dbReference type="RefSeq" id="WP_052892765.1">
    <property type="nucleotide sequence ID" value="NZ_CP011568.3"/>
</dbReference>
<organism evidence="1 2">
    <name type="scientific">Pandoraea thiooxydans</name>
    <dbReference type="NCBI Taxonomy" id="445709"/>
    <lineage>
        <taxon>Bacteria</taxon>
        <taxon>Pseudomonadati</taxon>
        <taxon>Pseudomonadota</taxon>
        <taxon>Betaproteobacteria</taxon>
        <taxon>Burkholderiales</taxon>
        <taxon>Burkholderiaceae</taxon>
        <taxon>Pandoraea</taxon>
    </lineage>
</organism>
<sequence>MSFVSLFISAVHRSKRPRELLGVDIGDVAIRLVALAPIGGELSLQHASELALPHGTMDGGRIVQFDAVVAALQEWVGPRGRPPAVLALPEHQLARRWLPATWCLAAPTIEAHAAHLLGNDAMSVRYDMIAGGVHSRGKRGRRLLIAALDDCVDERAAVAEAAGLAPHAIDAERLAVQRAFVHAQPAAGAPASASCGLLAMDGGGAYLSVFHGSRLVAEQNLPSEDTLATPVDGDDATHWLAAGRSVAQALPRLPVIVTGLWLAGEGAGQPGLEEAIGQITRLPTANFDPFSKLSASGGATLPPVVQRSAYAAACGLAMHGIVS</sequence>
<dbReference type="PANTHER" id="PTHR32432">
    <property type="entry name" value="CELL DIVISION PROTEIN FTSA-RELATED"/>
    <property type="match status" value="1"/>
</dbReference>
<evidence type="ECO:0008006" key="3">
    <source>
        <dbReference type="Google" id="ProtNLM"/>
    </source>
</evidence>
<dbReference type="PANTHER" id="PTHR32432:SF3">
    <property type="entry name" value="ETHANOLAMINE UTILIZATION PROTEIN EUTJ"/>
    <property type="match status" value="1"/>
</dbReference>
<evidence type="ECO:0000313" key="2">
    <source>
        <dbReference type="Proteomes" id="UP000036700"/>
    </source>
</evidence>
<dbReference type="InterPro" id="IPR050696">
    <property type="entry name" value="FtsA/MreB"/>
</dbReference>
<reference evidence="2" key="1">
    <citation type="submission" date="2015-06" db="EMBL/GenBank/DDBJ databases">
        <authorList>
            <person name="Hoefler B.C."/>
            <person name="Straight P.D."/>
        </authorList>
    </citation>
    <scope>NUCLEOTIDE SEQUENCE [LARGE SCALE GENOMIC DNA]</scope>
    <source>
        <strain evidence="2">DSM 25325</strain>
    </source>
</reference>
<gene>
    <name evidence="1" type="ORF">ABW99_20785</name>
</gene>
<name>A0A0U4ERK2_9BURK</name>